<dbReference type="GO" id="GO:0030298">
    <property type="term" value="F:receptor signaling protein tyrosine kinase activator activity"/>
    <property type="evidence" value="ECO:0007669"/>
    <property type="project" value="InterPro"/>
</dbReference>
<accession>A0AAX7V9I4</accession>
<dbReference type="PANTHER" id="PTHR28676">
    <property type="entry name" value="ALK AND LTK LIGAND 2-RELATED"/>
    <property type="match status" value="1"/>
</dbReference>
<dbReference type="GO" id="GO:0070374">
    <property type="term" value="P:positive regulation of ERK1 and ERK2 cascade"/>
    <property type="evidence" value="ECO:0007669"/>
    <property type="project" value="TreeGrafter"/>
</dbReference>
<dbReference type="InterPro" id="IPR029364">
    <property type="entry name" value="ALKL1/2"/>
</dbReference>
<reference evidence="5" key="4">
    <citation type="submission" date="2025-09" db="UniProtKB">
        <authorList>
            <consortium name="Ensembl"/>
        </authorList>
    </citation>
    <scope>IDENTIFICATION</scope>
</reference>
<dbReference type="GO" id="GO:0005576">
    <property type="term" value="C:extracellular region"/>
    <property type="evidence" value="ECO:0007669"/>
    <property type="project" value="UniProtKB-SubCell"/>
</dbReference>
<dbReference type="AlphaFoldDB" id="A0AAX7V9I4"/>
<evidence type="ECO:0000256" key="2">
    <source>
        <dbReference type="ARBA" id="ARBA00022525"/>
    </source>
</evidence>
<dbReference type="Proteomes" id="UP000265100">
    <property type="component" value="Chromosome 23"/>
</dbReference>
<evidence type="ECO:0000256" key="3">
    <source>
        <dbReference type="ARBA" id="ARBA00022729"/>
    </source>
</evidence>
<dbReference type="Pfam" id="PF15129">
    <property type="entry name" value="ALKL1_2"/>
    <property type="match status" value="1"/>
</dbReference>
<dbReference type="GO" id="GO:0030971">
    <property type="term" value="F:receptor tyrosine kinase binding"/>
    <property type="evidence" value="ECO:0007669"/>
    <property type="project" value="InterPro"/>
</dbReference>
<organism evidence="5 6">
    <name type="scientific">Astatotilapia calliptera</name>
    <name type="common">Eastern happy</name>
    <name type="synonym">Chromis callipterus</name>
    <dbReference type="NCBI Taxonomy" id="8154"/>
    <lineage>
        <taxon>Eukaryota</taxon>
        <taxon>Metazoa</taxon>
        <taxon>Chordata</taxon>
        <taxon>Craniata</taxon>
        <taxon>Vertebrata</taxon>
        <taxon>Euteleostomi</taxon>
        <taxon>Actinopterygii</taxon>
        <taxon>Neopterygii</taxon>
        <taxon>Teleostei</taxon>
        <taxon>Neoteleostei</taxon>
        <taxon>Acanthomorphata</taxon>
        <taxon>Ovalentaria</taxon>
        <taxon>Cichlomorphae</taxon>
        <taxon>Cichliformes</taxon>
        <taxon>Cichlidae</taxon>
        <taxon>African cichlids</taxon>
        <taxon>Pseudocrenilabrinae</taxon>
        <taxon>Haplochromini</taxon>
        <taxon>Astatotilapia</taxon>
    </lineage>
</organism>
<protein>
    <recommendedName>
        <fullName evidence="7">ALK and LTK ligand 1</fullName>
    </recommendedName>
</protein>
<dbReference type="GO" id="GO:0070378">
    <property type="term" value="P:positive regulation of ERK5 cascade"/>
    <property type="evidence" value="ECO:0007669"/>
    <property type="project" value="TreeGrafter"/>
</dbReference>
<evidence type="ECO:0000256" key="1">
    <source>
        <dbReference type="ARBA" id="ARBA00004613"/>
    </source>
</evidence>
<keyword evidence="2" id="KW-0964">Secreted</keyword>
<comment type="similarity">
    <text evidence="4">Belongs to the ALKAL family.</text>
</comment>
<keyword evidence="3" id="KW-0732">Signal</keyword>
<dbReference type="GeneTree" id="ENSGT00940000168181"/>
<sequence>MLPLRHLTGFLLKLSRLRHFSKSALMLQLFKYLKPGKEGALECDKEKESRKSFYATVFIALTDSESSRGLCLTEIFSRDANMKEKIIEHFGGPVKFSSECKTHFHRVYHNTRDCSTPAYYKRCARLLTRLAMSPLCMQS</sequence>
<dbReference type="GO" id="GO:0005125">
    <property type="term" value="F:cytokine activity"/>
    <property type="evidence" value="ECO:0007669"/>
    <property type="project" value="UniProtKB-ARBA"/>
</dbReference>
<reference evidence="5" key="3">
    <citation type="submission" date="2025-08" db="UniProtKB">
        <authorList>
            <consortium name="Ensembl"/>
        </authorList>
    </citation>
    <scope>IDENTIFICATION</scope>
</reference>
<reference evidence="6" key="2">
    <citation type="submission" date="2023-03" db="EMBL/GenBank/DDBJ databases">
        <authorList>
            <consortium name="Wellcome Sanger Institute Data Sharing"/>
        </authorList>
    </citation>
    <scope>NUCLEOTIDE SEQUENCE [LARGE SCALE GENOMIC DNA]</scope>
</reference>
<evidence type="ECO:0000256" key="4">
    <source>
        <dbReference type="ARBA" id="ARBA00033741"/>
    </source>
</evidence>
<dbReference type="PANTHER" id="PTHR28676:SF1">
    <property type="entry name" value="ALK AND LTK LIGAND 1"/>
    <property type="match status" value="1"/>
</dbReference>
<name>A0AAX7V9I4_ASTCA</name>
<evidence type="ECO:0000313" key="6">
    <source>
        <dbReference type="Proteomes" id="UP000265100"/>
    </source>
</evidence>
<keyword evidence="6" id="KW-1185">Reference proteome</keyword>
<evidence type="ECO:0000313" key="5">
    <source>
        <dbReference type="Ensembl" id="ENSACLP00000078249.1"/>
    </source>
</evidence>
<evidence type="ECO:0008006" key="7">
    <source>
        <dbReference type="Google" id="ProtNLM"/>
    </source>
</evidence>
<reference evidence="5 6" key="1">
    <citation type="submission" date="2018-05" db="EMBL/GenBank/DDBJ databases">
        <authorList>
            <person name="Datahose"/>
        </authorList>
    </citation>
    <scope>NUCLEOTIDE SEQUENCE</scope>
</reference>
<proteinExistence type="inferred from homology"/>
<comment type="subcellular location">
    <subcellularLocation>
        <location evidence="1">Secreted</location>
    </subcellularLocation>
</comment>
<dbReference type="Ensembl" id="ENSACLT00000054118.1">
    <property type="protein sequence ID" value="ENSACLP00000078249.1"/>
    <property type="gene ID" value="ENSACLG00000020242.2"/>
</dbReference>